<accession>A0A078B0U4</accession>
<feature type="coiled-coil region" evidence="1">
    <location>
        <begin position="209"/>
        <end position="299"/>
    </location>
</feature>
<name>A0A078B0U4_STYLE</name>
<reference evidence="2 3" key="1">
    <citation type="submission" date="2014-06" db="EMBL/GenBank/DDBJ databases">
        <authorList>
            <person name="Swart Estienne"/>
        </authorList>
    </citation>
    <scope>NUCLEOTIDE SEQUENCE [LARGE SCALE GENOMIC DNA]</scope>
    <source>
        <strain evidence="2 3">130c</strain>
    </source>
</reference>
<evidence type="ECO:0000256" key="1">
    <source>
        <dbReference type="SAM" id="Coils"/>
    </source>
</evidence>
<dbReference type="OMA" id="EFAYSHL"/>
<dbReference type="InParanoid" id="A0A078B0U4"/>
<keyword evidence="1" id="KW-0175">Coiled coil</keyword>
<protein>
    <submittedName>
        <fullName evidence="2">Uncharacterized protein</fullName>
    </submittedName>
</protein>
<keyword evidence="3" id="KW-1185">Reference proteome</keyword>
<dbReference type="AlphaFoldDB" id="A0A078B0U4"/>
<organism evidence="2 3">
    <name type="scientific">Stylonychia lemnae</name>
    <name type="common">Ciliate</name>
    <dbReference type="NCBI Taxonomy" id="5949"/>
    <lineage>
        <taxon>Eukaryota</taxon>
        <taxon>Sar</taxon>
        <taxon>Alveolata</taxon>
        <taxon>Ciliophora</taxon>
        <taxon>Intramacronucleata</taxon>
        <taxon>Spirotrichea</taxon>
        <taxon>Stichotrichia</taxon>
        <taxon>Sporadotrichida</taxon>
        <taxon>Oxytrichidae</taxon>
        <taxon>Stylonychinae</taxon>
        <taxon>Stylonychia</taxon>
    </lineage>
</organism>
<evidence type="ECO:0000313" key="2">
    <source>
        <dbReference type="EMBL" id="CDW87916.1"/>
    </source>
</evidence>
<dbReference type="PANTHER" id="PTHR39867">
    <property type="entry name" value="HELICASE ATP-BINDING DOMAIN-CONTAINING PROTEIN"/>
    <property type="match status" value="1"/>
</dbReference>
<dbReference type="OrthoDB" id="292583at2759"/>
<proteinExistence type="predicted"/>
<feature type="coiled-coil region" evidence="1">
    <location>
        <begin position="126"/>
        <end position="160"/>
    </location>
</feature>
<dbReference type="Proteomes" id="UP000039865">
    <property type="component" value="Unassembled WGS sequence"/>
</dbReference>
<dbReference type="EMBL" id="CCKQ01016054">
    <property type="protein sequence ID" value="CDW87916.1"/>
    <property type="molecule type" value="Genomic_DNA"/>
</dbReference>
<sequence length="854" mass="100735">MHDQSSQYLKISLTNRLINQIKPMTTQNGSRRKITFTPFKDQTVSNLSLNSNDKTNTKDQQPITMKLKNVLQMQKESIQQQNEIKELREQIDRFMKFEKEKNNFPDEMKDGKDDIKTLRFLYDKQKKEFNEYKQKIEYKIKDLNNKNSLLEIKIMHRQNEYLQQVEKVKQISKEAEQSDLKEAFATVALFSDEELKKRDRLILQLQSDKGDLRDTIYNKENEIKALKEADVQKDKEVEEIRSQLEMERQSKSEVNSNKENLEQKLKKTKEKYYKKLEELRQQKNIAQKYKDLIAKLEKDLKKGYTNGVIVQYEDMVIDDLLRTSNLFRQPQNIYSINNTTKLNLNYRNNILSMMNQGTERLILSQCKPSGSNVIEDVNYNQISLLMHSLARPTFYNFVEAELHKVKAEQQKDSPMNKFESPDRGAVNRTSNNITDRSFLSIHYEKIKFEPPFKMWLFTTMRAILDCKYSEHKLLANTDPRGLLNIQRFPETFDEGKVDKLRLQLLIGLQTMRPTKMWECNIFVDFLELQDIEAAQEPLYFVELKHINSVIDIIFAPAGPVDIQEIKTRFEKIAEDKSKDFSFAESLGALPLDSSLVLRVLLEYYRAEKKAKLYIIKRLFKEQNGAQPNSSMNFYTFKNVLTQIQPDVSDSDTAMLYRTSWMLGNGKVNFDTFFLAANESNFFVKVMLLRGLGVQPQLDSNFEIDCNVYGLTFEQQEVAKQYSHVVQYNSFQDQCLFRLWSGIYKQLLTVKDYLEQQGMEEVYKEYLTLDKIIRQKGQFDSAQMFGKDMLYIQREMSIEYITQTFTQIQEELNVLQDLKSDDIQKARQKERSSQNWGRLKETVQKKFAMVFKLNK</sequence>
<evidence type="ECO:0000313" key="3">
    <source>
        <dbReference type="Proteomes" id="UP000039865"/>
    </source>
</evidence>
<dbReference type="PANTHER" id="PTHR39867:SF1">
    <property type="entry name" value="HELICASE ATP-BINDING DOMAIN-CONTAINING PROTEIN"/>
    <property type="match status" value="1"/>
</dbReference>
<gene>
    <name evidence="2" type="primary">Contig16531.g17598</name>
    <name evidence="2" type="ORF">STYLEM_17031</name>
</gene>